<feature type="chain" id="PRO_5046036378" description="DUF1579 domain-containing protein" evidence="2">
    <location>
        <begin position="20"/>
        <end position="354"/>
    </location>
</feature>
<feature type="region of interest" description="Disordered" evidence="1">
    <location>
        <begin position="20"/>
        <end position="76"/>
    </location>
</feature>
<dbReference type="RefSeq" id="WP_272087196.1">
    <property type="nucleotide sequence ID" value="NZ_JAQNDL010000001.1"/>
</dbReference>
<feature type="signal peptide" evidence="2">
    <location>
        <begin position="1"/>
        <end position="19"/>
    </location>
</feature>
<dbReference type="Proteomes" id="UP001221686">
    <property type="component" value="Unassembled WGS sequence"/>
</dbReference>
<evidence type="ECO:0000256" key="1">
    <source>
        <dbReference type="SAM" id="MobiDB-lite"/>
    </source>
</evidence>
<keyword evidence="4" id="KW-1185">Reference proteome</keyword>
<evidence type="ECO:0000313" key="4">
    <source>
        <dbReference type="Proteomes" id="UP001221686"/>
    </source>
</evidence>
<evidence type="ECO:0008006" key="5">
    <source>
        <dbReference type="Google" id="ProtNLM"/>
    </source>
</evidence>
<accession>A0ABT5E073</accession>
<dbReference type="EMBL" id="JAQNDL010000001">
    <property type="protein sequence ID" value="MDC0718719.1"/>
    <property type="molecule type" value="Genomic_DNA"/>
</dbReference>
<evidence type="ECO:0000313" key="3">
    <source>
        <dbReference type="EMBL" id="MDC0718719.1"/>
    </source>
</evidence>
<organism evidence="3 4">
    <name type="scientific">Nannocystis bainbridge</name>
    <dbReference type="NCBI Taxonomy" id="2995303"/>
    <lineage>
        <taxon>Bacteria</taxon>
        <taxon>Pseudomonadati</taxon>
        <taxon>Myxococcota</taxon>
        <taxon>Polyangia</taxon>
        <taxon>Nannocystales</taxon>
        <taxon>Nannocystaceae</taxon>
        <taxon>Nannocystis</taxon>
    </lineage>
</organism>
<reference evidence="3 4" key="1">
    <citation type="submission" date="2022-11" db="EMBL/GenBank/DDBJ databases">
        <title>Minimal conservation of predation-associated metabolite biosynthetic gene clusters underscores biosynthetic potential of Myxococcota including descriptions for ten novel species: Archangium lansinium sp. nov., Myxococcus landrumus sp. nov., Nannocystis bai.</title>
        <authorList>
            <person name="Ahearne A."/>
            <person name="Stevens C."/>
            <person name="Dowd S."/>
        </authorList>
    </citation>
    <scope>NUCLEOTIDE SEQUENCE [LARGE SCALE GENOMIC DNA]</scope>
    <source>
        <strain evidence="3 4">BB15-2</strain>
    </source>
</reference>
<sequence length="354" mass="36887">MRSLMVSCLALLAACPGDEATSVSSASSTADPPSTGGPATDASTGGTPTTGATEASTTDAITSEASTAEAPTSTTGEAGVAGLELMQRLAGLWSGPASMTPLGTFPLLNMDLRAASGQVLFSRVDLDANNSLRFAFAVEDHGSGPTLVYRNGGYFLGMLRDSRAALTEHTDSSWRFCSVTKGCEYIDATFAFDGEDHVILDVKVKGIQHVYWDALREETRALPEPFPAEAPPLAPDAPFPTMPSLKVDVSWAEPLAVDGGVWAIVTTEPCDLQFTCKHSRSLLASAPAGATSASLTMEQIHTGPYKLTVVLDRNGNMDETLFPDAGDGVSLPNQAVMVAPAGETSVKTAIVVDL</sequence>
<keyword evidence="2" id="KW-0732">Signal</keyword>
<comment type="caution">
    <text evidence="3">The sequence shown here is derived from an EMBL/GenBank/DDBJ whole genome shotgun (WGS) entry which is preliminary data.</text>
</comment>
<evidence type="ECO:0000256" key="2">
    <source>
        <dbReference type="SAM" id="SignalP"/>
    </source>
</evidence>
<name>A0ABT5E073_9BACT</name>
<protein>
    <recommendedName>
        <fullName evidence="5">DUF1579 domain-containing protein</fullName>
    </recommendedName>
</protein>
<proteinExistence type="predicted"/>
<gene>
    <name evidence="3" type="ORF">POL25_17585</name>
</gene>
<dbReference type="PROSITE" id="PS51257">
    <property type="entry name" value="PROKAR_LIPOPROTEIN"/>
    <property type="match status" value="1"/>
</dbReference>